<feature type="active site" description="Charge relay system" evidence="5">
    <location>
        <position position="289"/>
    </location>
</feature>
<dbReference type="PANTHER" id="PTHR43399:SF4">
    <property type="entry name" value="CELL WALL-ASSOCIATED PROTEASE"/>
    <property type="match status" value="1"/>
</dbReference>
<dbReference type="EMBL" id="BRVO01000001">
    <property type="protein sequence ID" value="GLB48192.1"/>
    <property type="molecule type" value="Genomic_DNA"/>
</dbReference>
<dbReference type="InterPro" id="IPR017308">
    <property type="entry name" value="Pept_S8_subtilisin_bacteroid"/>
</dbReference>
<feature type="signal peptide" evidence="7">
    <location>
        <begin position="1"/>
        <end position="24"/>
    </location>
</feature>
<keyword evidence="7" id="KW-0732">Signal</keyword>
<dbReference type="InterPro" id="IPR023828">
    <property type="entry name" value="Peptidase_S8_Ser-AS"/>
</dbReference>
<evidence type="ECO:0000313" key="9">
    <source>
        <dbReference type="EMBL" id="GLB48192.1"/>
    </source>
</evidence>
<feature type="domain" description="Peptidase S8/S53" evidence="8">
    <location>
        <begin position="80"/>
        <end position="492"/>
    </location>
</feature>
<dbReference type="InterPro" id="IPR023827">
    <property type="entry name" value="Peptidase_S8_Asp-AS"/>
</dbReference>
<dbReference type="Gene3D" id="3.40.50.200">
    <property type="entry name" value="Peptidase S8/S53 domain"/>
    <property type="match status" value="2"/>
</dbReference>
<feature type="chain" id="PRO_5047482599" evidence="7">
    <location>
        <begin position="25"/>
        <end position="540"/>
    </location>
</feature>
<dbReference type="PRINTS" id="PR00723">
    <property type="entry name" value="SUBTILISIN"/>
</dbReference>
<dbReference type="InterPro" id="IPR051048">
    <property type="entry name" value="Peptidase_S8/S53_subtilisin"/>
</dbReference>
<dbReference type="PROSITE" id="PS00137">
    <property type="entry name" value="SUBTILASE_HIS"/>
    <property type="match status" value="1"/>
</dbReference>
<reference evidence="9" key="1">
    <citation type="submission" date="2022-07" db="EMBL/GenBank/DDBJ databases">
        <title>Taxonomy of Novel Oxalotrophic and Methylotrophic Bacteria.</title>
        <authorList>
            <person name="Sahin N."/>
            <person name="Tani A."/>
        </authorList>
    </citation>
    <scope>NUCLEOTIDE SEQUENCE</scope>
    <source>
        <strain evidence="9">Y10</strain>
    </source>
</reference>
<dbReference type="PROSITE" id="PS51892">
    <property type="entry name" value="SUBTILASE"/>
    <property type="match status" value="1"/>
</dbReference>
<dbReference type="CDD" id="cd07483">
    <property type="entry name" value="Peptidases_S8_Subtilisin_Novo-like"/>
    <property type="match status" value="1"/>
</dbReference>
<accession>A0ABQ5MGZ5</accession>
<dbReference type="PROSITE" id="PS00136">
    <property type="entry name" value="SUBTILASE_ASP"/>
    <property type="match status" value="1"/>
</dbReference>
<dbReference type="PIRSF" id="PIRSF037892">
    <property type="entry name" value="Subtilisin_rel_SRU_0565"/>
    <property type="match status" value="1"/>
</dbReference>
<comment type="caution">
    <text evidence="9">The sequence shown here is derived from an EMBL/GenBank/DDBJ whole genome shotgun (WGS) entry which is preliminary data.</text>
</comment>
<dbReference type="InterPro" id="IPR000209">
    <property type="entry name" value="Peptidase_S8/S53_dom"/>
</dbReference>
<evidence type="ECO:0000256" key="5">
    <source>
        <dbReference type="PROSITE-ProRule" id="PRU01240"/>
    </source>
</evidence>
<feature type="active site" description="Charge relay system" evidence="5">
    <location>
        <position position="87"/>
    </location>
</feature>
<dbReference type="Proteomes" id="UP001143543">
    <property type="component" value="Unassembled WGS sequence"/>
</dbReference>
<organism evidence="9 10">
    <name type="scientific">Neptunitalea lumnitzerae</name>
    <dbReference type="NCBI Taxonomy" id="2965509"/>
    <lineage>
        <taxon>Bacteria</taxon>
        <taxon>Pseudomonadati</taxon>
        <taxon>Bacteroidota</taxon>
        <taxon>Flavobacteriia</taxon>
        <taxon>Flavobacteriales</taxon>
        <taxon>Flavobacteriaceae</taxon>
        <taxon>Neptunitalea</taxon>
    </lineage>
</organism>
<dbReference type="InterPro" id="IPR015500">
    <property type="entry name" value="Peptidase_S8_subtilisin-rel"/>
</dbReference>
<feature type="active site" description="Charge relay system" evidence="5">
    <location>
        <position position="459"/>
    </location>
</feature>
<evidence type="ECO:0000256" key="6">
    <source>
        <dbReference type="RuleBase" id="RU003355"/>
    </source>
</evidence>
<dbReference type="PROSITE" id="PS51257">
    <property type="entry name" value="PROKAR_LIPOPROTEIN"/>
    <property type="match status" value="1"/>
</dbReference>
<dbReference type="PANTHER" id="PTHR43399">
    <property type="entry name" value="SUBTILISIN-RELATED"/>
    <property type="match status" value="1"/>
</dbReference>
<gene>
    <name evidence="9" type="ORF">Y10_05600</name>
</gene>
<evidence type="ECO:0000256" key="7">
    <source>
        <dbReference type="SAM" id="SignalP"/>
    </source>
</evidence>
<name>A0ABQ5MGZ5_9FLAO</name>
<evidence type="ECO:0000256" key="3">
    <source>
        <dbReference type="ARBA" id="ARBA00022801"/>
    </source>
</evidence>
<sequence length="540" mass="58172">MRIIKPIALTATAALILASCGAPKITSTPISDITSVSAKKADLTEDQLENWMHLDLVTDTIPGMSVDKAYELLKDLKPTKVIVGVVDSGVDIEHEDLKNVVWTNEDEIPGNGIDDDKNGFIDDVHGWNFLGDIVNENLEMTRIVKAGDDGSAQYKAAKKAFDADYENAVNSKERYEGLLAAVKNAHAIISEKLGKEDYTKEEVMAVEDEAPEVKQSVNILGQMFAYSDNIPDLIEDVKGGVDHYADQLEYNLNVDFDARQILGDNPDDIADNKYGNNNVVGPEPDEALHGTHVAGIIAAERNNGIGMNGVASNVEIMAVRAVPNGDEYDKDIALGIRYAVDNGAKVINTSFGKAFSPHAEWVYDAIKYAGEHDVLIVNAAGNDTYNLDEVTVYPQDAIGTGPEMSDNFITIGALNYEYGPELVAVFSNYGKSNVDVFSPGVKIYATIPGNKYKYLQGTSMASPASAGVAALVRSYFPKLTAAQVKQILMQSGLAPNMKVYIGGDAENTANFADLSKSGKMVNAYNALILAAQVDAGKVKL</sequence>
<keyword evidence="4 5" id="KW-0720">Serine protease</keyword>
<keyword evidence="2 5" id="KW-0645">Protease</keyword>
<protein>
    <submittedName>
        <fullName evidence="9">Peptidase S8</fullName>
    </submittedName>
</protein>
<dbReference type="PROSITE" id="PS00138">
    <property type="entry name" value="SUBTILASE_SER"/>
    <property type="match status" value="1"/>
</dbReference>
<evidence type="ECO:0000256" key="2">
    <source>
        <dbReference type="ARBA" id="ARBA00022670"/>
    </source>
</evidence>
<dbReference type="InterPro" id="IPR036852">
    <property type="entry name" value="Peptidase_S8/S53_dom_sf"/>
</dbReference>
<keyword evidence="3 5" id="KW-0378">Hydrolase</keyword>
<proteinExistence type="inferred from homology"/>
<dbReference type="InterPro" id="IPR034080">
    <property type="entry name" value="Protease_P7-like_dom"/>
</dbReference>
<dbReference type="Pfam" id="PF00082">
    <property type="entry name" value="Peptidase_S8"/>
    <property type="match status" value="1"/>
</dbReference>
<dbReference type="InterPro" id="IPR022398">
    <property type="entry name" value="Peptidase_S8_His-AS"/>
</dbReference>
<comment type="similarity">
    <text evidence="1 5 6">Belongs to the peptidase S8 family.</text>
</comment>
<dbReference type="SUPFAM" id="SSF52743">
    <property type="entry name" value="Subtilisin-like"/>
    <property type="match status" value="1"/>
</dbReference>
<evidence type="ECO:0000256" key="4">
    <source>
        <dbReference type="ARBA" id="ARBA00022825"/>
    </source>
</evidence>
<keyword evidence="10" id="KW-1185">Reference proteome</keyword>
<evidence type="ECO:0000259" key="8">
    <source>
        <dbReference type="Pfam" id="PF00082"/>
    </source>
</evidence>
<evidence type="ECO:0000256" key="1">
    <source>
        <dbReference type="ARBA" id="ARBA00011073"/>
    </source>
</evidence>
<dbReference type="RefSeq" id="WP_281763845.1">
    <property type="nucleotide sequence ID" value="NZ_BRVO01000001.1"/>
</dbReference>
<evidence type="ECO:0000313" key="10">
    <source>
        <dbReference type="Proteomes" id="UP001143543"/>
    </source>
</evidence>